<dbReference type="EMBL" id="JAPCID010000009">
    <property type="protein sequence ID" value="MDA0137407.1"/>
    <property type="molecule type" value="Genomic_DNA"/>
</dbReference>
<dbReference type="InterPro" id="IPR001610">
    <property type="entry name" value="PAC"/>
</dbReference>
<keyword evidence="5" id="KW-1185">Reference proteome</keyword>
<name>A0ABT4RFV3_9ACTN</name>
<dbReference type="NCBIfam" id="TIGR00229">
    <property type="entry name" value="sensory_box"/>
    <property type="match status" value="1"/>
</dbReference>
<dbReference type="InterPro" id="IPR000160">
    <property type="entry name" value="GGDEF_dom"/>
</dbReference>
<accession>A0ABT4RFV3</accession>
<evidence type="ECO:0000259" key="3">
    <source>
        <dbReference type="PROSITE" id="PS50887"/>
    </source>
</evidence>
<feature type="domain" description="GGDEF" evidence="3">
    <location>
        <begin position="262"/>
        <end position="388"/>
    </location>
</feature>
<dbReference type="SMART" id="SM00267">
    <property type="entry name" value="GGDEF"/>
    <property type="match status" value="1"/>
</dbReference>
<sequence>MTDRHVLDAVPVALQVWALADGALTRSWANAEARRRIALPDDPEALAAACRAQEPALLEWAAGDAWWRVQLTPLGARSVLAAFADITSHKAHERSLRASEELNREILAGLQEGVIVVDMDGCVVVANEAAADVFGVAVSELSGSVLSGIPVDLLDDRGHLLGEDRLPLLRALKGEEVTGQVMRCVRRDGSLLWVEVHANPLFDGHGRQYGAVASYDDVTARVEQDRRTRHEADTDALTGLANRRALERTLEAALRRAEARGRAVGVIMLDLDGFKAINDTHGHAAGDTALREVALRLRRCVRERDLVARLGGDEFVVVLTDLDDPARAVMHSVQRVREALAAPFDHMELRAAVGIAQFPGDAAGAADLLAHADRAMYVNKGARNGSFR</sequence>
<dbReference type="SUPFAM" id="SSF55785">
    <property type="entry name" value="PYP-like sensor domain (PAS domain)"/>
    <property type="match status" value="1"/>
</dbReference>
<dbReference type="InterPro" id="IPR035965">
    <property type="entry name" value="PAS-like_dom_sf"/>
</dbReference>
<dbReference type="InterPro" id="IPR052155">
    <property type="entry name" value="Biofilm_reg_signaling"/>
</dbReference>
<dbReference type="GO" id="GO:0052621">
    <property type="term" value="F:diguanylate cyclase activity"/>
    <property type="evidence" value="ECO:0007669"/>
    <property type="project" value="UniProtKB-EC"/>
</dbReference>
<dbReference type="SMART" id="SM00086">
    <property type="entry name" value="PAC"/>
    <property type="match status" value="1"/>
</dbReference>
<protein>
    <submittedName>
        <fullName evidence="4">Diguanylate cyclase</fullName>
        <ecNumber evidence="4">2.7.7.65</ecNumber>
    </submittedName>
</protein>
<dbReference type="SUPFAM" id="SSF55073">
    <property type="entry name" value="Nucleotide cyclase"/>
    <property type="match status" value="1"/>
</dbReference>
<dbReference type="PANTHER" id="PTHR44757">
    <property type="entry name" value="DIGUANYLATE CYCLASE DGCP"/>
    <property type="match status" value="1"/>
</dbReference>
<feature type="domain" description="PAS" evidence="1">
    <location>
        <begin position="99"/>
        <end position="143"/>
    </location>
</feature>
<comment type="caution">
    <text evidence="4">The sequence shown here is derived from an EMBL/GenBank/DDBJ whole genome shotgun (WGS) entry which is preliminary data.</text>
</comment>
<dbReference type="CDD" id="cd00130">
    <property type="entry name" value="PAS"/>
    <property type="match status" value="1"/>
</dbReference>
<evidence type="ECO:0000313" key="4">
    <source>
        <dbReference type="EMBL" id="MDA0137407.1"/>
    </source>
</evidence>
<feature type="domain" description="PAC" evidence="2">
    <location>
        <begin position="175"/>
        <end position="230"/>
    </location>
</feature>
<keyword evidence="4" id="KW-0808">Transferase</keyword>
<proteinExistence type="predicted"/>
<dbReference type="SMART" id="SM00091">
    <property type="entry name" value="PAS"/>
    <property type="match status" value="1"/>
</dbReference>
<dbReference type="InterPro" id="IPR000700">
    <property type="entry name" value="PAS-assoc_C"/>
</dbReference>
<dbReference type="NCBIfam" id="TIGR00254">
    <property type="entry name" value="GGDEF"/>
    <property type="match status" value="1"/>
</dbReference>
<dbReference type="RefSeq" id="WP_202955740.1">
    <property type="nucleotide sequence ID" value="NZ_JAPCID010000009.1"/>
</dbReference>
<dbReference type="Pfam" id="PF00990">
    <property type="entry name" value="GGDEF"/>
    <property type="match status" value="1"/>
</dbReference>
<dbReference type="PROSITE" id="PS50113">
    <property type="entry name" value="PAC"/>
    <property type="match status" value="1"/>
</dbReference>
<dbReference type="Gene3D" id="3.30.70.270">
    <property type="match status" value="1"/>
</dbReference>
<evidence type="ECO:0000259" key="2">
    <source>
        <dbReference type="PROSITE" id="PS50113"/>
    </source>
</evidence>
<dbReference type="PROSITE" id="PS50887">
    <property type="entry name" value="GGDEF"/>
    <property type="match status" value="1"/>
</dbReference>
<dbReference type="Pfam" id="PF08448">
    <property type="entry name" value="PAS_4"/>
    <property type="match status" value="1"/>
</dbReference>
<evidence type="ECO:0000313" key="5">
    <source>
        <dbReference type="Proteomes" id="UP001147700"/>
    </source>
</evidence>
<dbReference type="CDD" id="cd01949">
    <property type="entry name" value="GGDEF"/>
    <property type="match status" value="1"/>
</dbReference>
<dbReference type="InterPro" id="IPR029787">
    <property type="entry name" value="Nucleotide_cyclase"/>
</dbReference>
<organism evidence="4 5">
    <name type="scientific">Solirubrobacter deserti</name>
    <dbReference type="NCBI Taxonomy" id="2282478"/>
    <lineage>
        <taxon>Bacteria</taxon>
        <taxon>Bacillati</taxon>
        <taxon>Actinomycetota</taxon>
        <taxon>Thermoleophilia</taxon>
        <taxon>Solirubrobacterales</taxon>
        <taxon>Solirubrobacteraceae</taxon>
        <taxon>Solirubrobacter</taxon>
    </lineage>
</organism>
<keyword evidence="4" id="KW-0548">Nucleotidyltransferase</keyword>
<dbReference type="InterPro" id="IPR043128">
    <property type="entry name" value="Rev_trsase/Diguanyl_cyclase"/>
</dbReference>
<evidence type="ECO:0000259" key="1">
    <source>
        <dbReference type="PROSITE" id="PS50112"/>
    </source>
</evidence>
<reference evidence="4" key="1">
    <citation type="submission" date="2022-10" db="EMBL/GenBank/DDBJ databases">
        <title>The WGS of Solirubrobacter sp. CPCC 204708.</title>
        <authorList>
            <person name="Jiang Z."/>
        </authorList>
    </citation>
    <scope>NUCLEOTIDE SEQUENCE</scope>
    <source>
        <strain evidence="4">CPCC 204708</strain>
    </source>
</reference>
<dbReference type="PROSITE" id="PS50112">
    <property type="entry name" value="PAS"/>
    <property type="match status" value="1"/>
</dbReference>
<dbReference type="Proteomes" id="UP001147700">
    <property type="component" value="Unassembled WGS sequence"/>
</dbReference>
<dbReference type="PANTHER" id="PTHR44757:SF2">
    <property type="entry name" value="BIOFILM ARCHITECTURE MAINTENANCE PROTEIN MBAA"/>
    <property type="match status" value="1"/>
</dbReference>
<gene>
    <name evidence="4" type="ORF">OJ962_07875</name>
</gene>
<dbReference type="InterPro" id="IPR013656">
    <property type="entry name" value="PAS_4"/>
</dbReference>
<dbReference type="Gene3D" id="3.30.450.20">
    <property type="entry name" value="PAS domain"/>
    <property type="match status" value="1"/>
</dbReference>
<dbReference type="EC" id="2.7.7.65" evidence="4"/>
<dbReference type="InterPro" id="IPR000014">
    <property type="entry name" value="PAS"/>
</dbReference>